<evidence type="ECO:0000313" key="3">
    <source>
        <dbReference type="Proteomes" id="UP000323000"/>
    </source>
</evidence>
<dbReference type="EMBL" id="VAHF01000002">
    <property type="protein sequence ID" value="TXG69659.1"/>
    <property type="molecule type" value="Genomic_DNA"/>
</dbReference>
<evidence type="ECO:0000313" key="2">
    <source>
        <dbReference type="EMBL" id="TXG69659.1"/>
    </source>
</evidence>
<dbReference type="PANTHER" id="PTHR34835:SF34">
    <property type="entry name" value="OS08G0555500 PROTEIN"/>
    <property type="match status" value="1"/>
</dbReference>
<feature type="compositionally biased region" description="Polar residues" evidence="1">
    <location>
        <begin position="219"/>
        <end position="241"/>
    </location>
</feature>
<comment type="caution">
    <text evidence="2">The sequence shown here is derived from an EMBL/GenBank/DDBJ whole genome shotgun (WGS) entry which is preliminary data.</text>
</comment>
<gene>
    <name evidence="2" type="ORF">EZV62_004594</name>
</gene>
<feature type="compositionally biased region" description="Basic and acidic residues" evidence="1">
    <location>
        <begin position="198"/>
        <end position="218"/>
    </location>
</feature>
<evidence type="ECO:0008006" key="4">
    <source>
        <dbReference type="Google" id="ProtNLM"/>
    </source>
</evidence>
<dbReference type="PANTHER" id="PTHR34835">
    <property type="entry name" value="OS07G0283600 PROTEIN-RELATED"/>
    <property type="match status" value="1"/>
</dbReference>
<name>A0A5C7IKP5_9ROSI</name>
<organism evidence="2 3">
    <name type="scientific">Acer yangbiense</name>
    <dbReference type="NCBI Taxonomy" id="1000413"/>
    <lineage>
        <taxon>Eukaryota</taxon>
        <taxon>Viridiplantae</taxon>
        <taxon>Streptophyta</taxon>
        <taxon>Embryophyta</taxon>
        <taxon>Tracheophyta</taxon>
        <taxon>Spermatophyta</taxon>
        <taxon>Magnoliopsida</taxon>
        <taxon>eudicotyledons</taxon>
        <taxon>Gunneridae</taxon>
        <taxon>Pentapetalae</taxon>
        <taxon>rosids</taxon>
        <taxon>malvids</taxon>
        <taxon>Sapindales</taxon>
        <taxon>Sapindaceae</taxon>
        <taxon>Hippocastanoideae</taxon>
        <taxon>Acereae</taxon>
        <taxon>Acer</taxon>
    </lineage>
</organism>
<sequence>MLLHNIKATDVKVKKSTFSTRCTPDRFSFIVPKLSKEQLDAVGKIGFGSLLELCCGRLRRELCKYLIDNFDITNHSLNINDNKIVLNPSMLAKTMGVIDGSLIVNLKGNSNHIEKLKSKYCIESNGLPLHKIEKKHINLTTTNEEFKVTFSLYALGTVFCPTTEQFIKSSYLHHFMYYMLCDLVSEVKKIKHHLNLNDVDKNNNPKKQTEGPVTKDKSNASASKQHPSTPPKQQQPKVDIS</sequence>
<proteinExistence type="predicted"/>
<feature type="region of interest" description="Disordered" evidence="1">
    <location>
        <begin position="197"/>
        <end position="241"/>
    </location>
</feature>
<reference evidence="3" key="1">
    <citation type="journal article" date="2019" name="Gigascience">
        <title>De novo genome assembly of the endangered Acer yangbiense, a plant species with extremely small populations endemic to Yunnan Province, China.</title>
        <authorList>
            <person name="Yang J."/>
            <person name="Wariss H.M."/>
            <person name="Tao L."/>
            <person name="Zhang R."/>
            <person name="Yun Q."/>
            <person name="Hollingsworth P."/>
            <person name="Dao Z."/>
            <person name="Luo G."/>
            <person name="Guo H."/>
            <person name="Ma Y."/>
            <person name="Sun W."/>
        </authorList>
    </citation>
    <scope>NUCLEOTIDE SEQUENCE [LARGE SCALE GENOMIC DNA]</scope>
    <source>
        <strain evidence="3">cv. Malutang</strain>
    </source>
</reference>
<keyword evidence="3" id="KW-1185">Reference proteome</keyword>
<dbReference type="Proteomes" id="UP000323000">
    <property type="component" value="Chromosome 2"/>
</dbReference>
<dbReference type="OrthoDB" id="684301at2759"/>
<protein>
    <recommendedName>
        <fullName evidence="4">Aminotransferase-like plant mobile domain-containing protein</fullName>
    </recommendedName>
</protein>
<accession>A0A5C7IKP5</accession>
<evidence type="ECO:0000256" key="1">
    <source>
        <dbReference type="SAM" id="MobiDB-lite"/>
    </source>
</evidence>
<dbReference type="AlphaFoldDB" id="A0A5C7IKP5"/>